<reference evidence="1 2" key="1">
    <citation type="submission" date="2020-08" db="EMBL/GenBank/DDBJ databases">
        <title>Genomic Encyclopedia of Archaeal and Bacterial Type Strains, Phase II (KMG-II): from individual species to whole genera.</title>
        <authorList>
            <person name="Goeker M."/>
        </authorList>
    </citation>
    <scope>NUCLEOTIDE SEQUENCE [LARGE SCALE GENOMIC DNA]</scope>
    <source>
        <strain evidence="1 2">DSM 43850</strain>
    </source>
</reference>
<evidence type="ECO:0000313" key="1">
    <source>
        <dbReference type="EMBL" id="MBA8927138.1"/>
    </source>
</evidence>
<protein>
    <recommendedName>
        <fullName evidence="3">DUF222 domain-containing protein</fullName>
    </recommendedName>
</protein>
<name>A0ABR6BJS7_9PSEU</name>
<accession>A0ABR6BJS7</accession>
<dbReference type="Proteomes" id="UP000517916">
    <property type="component" value="Unassembled WGS sequence"/>
</dbReference>
<organism evidence="1 2">
    <name type="scientific">Kutzneria viridogrisea</name>
    <dbReference type="NCBI Taxonomy" id="47990"/>
    <lineage>
        <taxon>Bacteria</taxon>
        <taxon>Bacillati</taxon>
        <taxon>Actinomycetota</taxon>
        <taxon>Actinomycetes</taxon>
        <taxon>Pseudonocardiales</taxon>
        <taxon>Pseudonocardiaceae</taxon>
        <taxon>Kutzneria</taxon>
    </lineage>
</organism>
<sequence>MVEGFRADLEHLDGTLLPIARTAVLAMSPGSAGQRLIAVQRHLVLRGAFDAARTDLVAAGTELEPRDWRAGRTAWPPGP</sequence>
<keyword evidence="2" id="KW-1185">Reference proteome</keyword>
<dbReference type="EMBL" id="JACJID010000003">
    <property type="protein sequence ID" value="MBA8927138.1"/>
    <property type="molecule type" value="Genomic_DNA"/>
</dbReference>
<evidence type="ECO:0000313" key="2">
    <source>
        <dbReference type="Proteomes" id="UP000517916"/>
    </source>
</evidence>
<proteinExistence type="predicted"/>
<comment type="caution">
    <text evidence="1">The sequence shown here is derived from an EMBL/GenBank/DDBJ whole genome shotgun (WGS) entry which is preliminary data.</text>
</comment>
<gene>
    <name evidence="1" type="ORF">BC739_004344</name>
</gene>
<evidence type="ECO:0008006" key="3">
    <source>
        <dbReference type="Google" id="ProtNLM"/>
    </source>
</evidence>